<gene>
    <name evidence="1" type="ORF">TSA1_36425</name>
</gene>
<name>A0A2M6ULV4_9BRAD</name>
<protein>
    <submittedName>
        <fullName evidence="1">Urease</fullName>
    </submittedName>
</protein>
<dbReference type="InterPro" id="IPR010696">
    <property type="entry name" value="DUF1272"/>
</dbReference>
<evidence type="ECO:0000313" key="1">
    <source>
        <dbReference type="EMBL" id="PIT05612.1"/>
    </source>
</evidence>
<evidence type="ECO:0000313" key="2">
    <source>
        <dbReference type="Proteomes" id="UP000228930"/>
    </source>
</evidence>
<proteinExistence type="predicted"/>
<organism evidence="1 2">
    <name type="scientific">Bradyrhizobium nitroreducens</name>
    <dbReference type="NCBI Taxonomy" id="709803"/>
    <lineage>
        <taxon>Bacteria</taxon>
        <taxon>Pseudomonadati</taxon>
        <taxon>Pseudomonadota</taxon>
        <taxon>Alphaproteobacteria</taxon>
        <taxon>Hyphomicrobiales</taxon>
        <taxon>Nitrobacteraceae</taxon>
        <taxon>Bradyrhizobium</taxon>
    </lineage>
</organism>
<dbReference type="EMBL" id="LFJC01000003">
    <property type="protein sequence ID" value="PIT05612.1"/>
    <property type="molecule type" value="Genomic_DNA"/>
</dbReference>
<dbReference type="Proteomes" id="UP000228930">
    <property type="component" value="Unassembled WGS sequence"/>
</dbReference>
<accession>A0A2M6ULV4</accession>
<sequence length="103" mass="11609">MALQLRPNCEYCDCDLLPDATNARICSYECTFCADCVETKLFNVCPNCGGGFAPRPIRPTREWRPGVCTSKQTPSDQRVHLKYSVEDVAAHCARIRDVPPEMR</sequence>
<dbReference type="AlphaFoldDB" id="A0A2M6ULV4"/>
<reference evidence="1 2" key="1">
    <citation type="submission" date="2015-06" db="EMBL/GenBank/DDBJ databases">
        <title>Comparative genome analysis of nirS-carrying Bradyrhizobium sp. strains.</title>
        <authorList>
            <person name="Ishii S."/>
            <person name="Jang J."/>
            <person name="Nishizawa T."/>
            <person name="Senoo K."/>
        </authorList>
    </citation>
    <scope>NUCLEOTIDE SEQUENCE [LARGE SCALE GENOMIC DNA]</scope>
    <source>
        <strain evidence="1 2">TSA1</strain>
    </source>
</reference>
<keyword evidence="2" id="KW-1185">Reference proteome</keyword>
<dbReference type="RefSeq" id="WP_100180720.1">
    <property type="nucleotide sequence ID" value="NZ_LFJC01000003.1"/>
</dbReference>
<comment type="caution">
    <text evidence="1">The sequence shown here is derived from an EMBL/GenBank/DDBJ whole genome shotgun (WGS) entry which is preliminary data.</text>
</comment>
<dbReference type="Pfam" id="PF06906">
    <property type="entry name" value="DUF1272"/>
    <property type="match status" value="1"/>
</dbReference>